<evidence type="ECO:0000313" key="3">
    <source>
        <dbReference type="Proteomes" id="UP001516023"/>
    </source>
</evidence>
<dbReference type="AlphaFoldDB" id="A0ABD3Q905"/>
<keyword evidence="1" id="KW-1133">Transmembrane helix</keyword>
<feature type="transmembrane region" description="Helical" evidence="1">
    <location>
        <begin position="12"/>
        <end position="37"/>
    </location>
</feature>
<evidence type="ECO:0000313" key="2">
    <source>
        <dbReference type="EMBL" id="KAL3796660.1"/>
    </source>
</evidence>
<dbReference type="PANTHER" id="PTHR39948:SF1">
    <property type="entry name" value="GEO11419P1"/>
    <property type="match status" value="1"/>
</dbReference>
<evidence type="ECO:0000256" key="1">
    <source>
        <dbReference type="SAM" id="Phobius"/>
    </source>
</evidence>
<comment type="caution">
    <text evidence="2">The sequence shown here is derived from an EMBL/GenBank/DDBJ whole genome shotgun (WGS) entry which is preliminary data.</text>
</comment>
<dbReference type="EMBL" id="JABMIG020000061">
    <property type="protein sequence ID" value="KAL3796660.1"/>
    <property type="molecule type" value="Genomic_DNA"/>
</dbReference>
<dbReference type="PANTHER" id="PTHR39948">
    <property type="entry name" value="GEO11419P1"/>
    <property type="match status" value="1"/>
</dbReference>
<sequence>IPRAMAKNPLFALIWIAVLFFLAWPIAGICAGVWLVLMPFEGCFRFVRDITDFLEKIITWPRDCGRAIGDCSSRCPTPF</sequence>
<keyword evidence="3" id="KW-1185">Reference proteome</keyword>
<reference evidence="2 3" key="1">
    <citation type="journal article" date="2020" name="G3 (Bethesda)">
        <title>Improved Reference Genome for Cyclotella cryptica CCMP332, a Model for Cell Wall Morphogenesis, Salinity Adaptation, and Lipid Production in Diatoms (Bacillariophyta).</title>
        <authorList>
            <person name="Roberts W.R."/>
            <person name="Downey K.M."/>
            <person name="Ruck E.C."/>
            <person name="Traller J.C."/>
            <person name="Alverson A.J."/>
        </authorList>
    </citation>
    <scope>NUCLEOTIDE SEQUENCE [LARGE SCALE GENOMIC DNA]</scope>
    <source>
        <strain evidence="2 3">CCMP332</strain>
    </source>
</reference>
<keyword evidence="1" id="KW-0812">Transmembrane</keyword>
<proteinExistence type="predicted"/>
<keyword evidence="1" id="KW-0472">Membrane</keyword>
<dbReference type="Proteomes" id="UP001516023">
    <property type="component" value="Unassembled WGS sequence"/>
</dbReference>
<gene>
    <name evidence="2" type="ORF">HJC23_009960</name>
</gene>
<protein>
    <submittedName>
        <fullName evidence="2">Uncharacterized protein</fullName>
    </submittedName>
</protein>
<organism evidence="2 3">
    <name type="scientific">Cyclotella cryptica</name>
    <dbReference type="NCBI Taxonomy" id="29204"/>
    <lineage>
        <taxon>Eukaryota</taxon>
        <taxon>Sar</taxon>
        <taxon>Stramenopiles</taxon>
        <taxon>Ochrophyta</taxon>
        <taxon>Bacillariophyta</taxon>
        <taxon>Coscinodiscophyceae</taxon>
        <taxon>Thalassiosirophycidae</taxon>
        <taxon>Stephanodiscales</taxon>
        <taxon>Stephanodiscaceae</taxon>
        <taxon>Cyclotella</taxon>
    </lineage>
</organism>
<feature type="non-terminal residue" evidence="2">
    <location>
        <position position="1"/>
    </location>
</feature>
<name>A0ABD3Q905_9STRA</name>
<accession>A0ABD3Q905</accession>